<accession>A0A1I7SYF2</accession>
<organism evidence="1 2">
    <name type="scientific">Caenorhabditis tropicalis</name>
    <dbReference type="NCBI Taxonomy" id="1561998"/>
    <lineage>
        <taxon>Eukaryota</taxon>
        <taxon>Metazoa</taxon>
        <taxon>Ecdysozoa</taxon>
        <taxon>Nematoda</taxon>
        <taxon>Chromadorea</taxon>
        <taxon>Rhabditida</taxon>
        <taxon>Rhabditina</taxon>
        <taxon>Rhabditomorpha</taxon>
        <taxon>Rhabditoidea</taxon>
        <taxon>Rhabditidae</taxon>
        <taxon>Peloderinae</taxon>
        <taxon>Caenorhabditis</taxon>
    </lineage>
</organism>
<dbReference type="AlphaFoldDB" id="A0A1I7SYF2"/>
<evidence type="ECO:0000313" key="1">
    <source>
        <dbReference type="Proteomes" id="UP000095282"/>
    </source>
</evidence>
<reference evidence="2" key="1">
    <citation type="submission" date="2016-11" db="UniProtKB">
        <authorList>
            <consortium name="WormBaseParasite"/>
        </authorList>
    </citation>
    <scope>IDENTIFICATION</scope>
</reference>
<proteinExistence type="predicted"/>
<sequence length="82" mass="9679">MMIDSLKKEADYYETCEIYNKNGTVNGELTLEFFRVSFLLSVIENSKGKESNSSYMHLQKGIYNFLFTEVSEESCERKREWV</sequence>
<dbReference type="WBParaSite" id="Csp11.Scaffold304.g786.t1">
    <property type="protein sequence ID" value="Csp11.Scaffold304.g786.t1"/>
    <property type="gene ID" value="Csp11.Scaffold304.g786"/>
</dbReference>
<name>A0A1I7SYF2_9PELO</name>
<keyword evidence="1" id="KW-1185">Reference proteome</keyword>
<evidence type="ECO:0000313" key="2">
    <source>
        <dbReference type="WBParaSite" id="Csp11.Scaffold304.g786.t1"/>
    </source>
</evidence>
<protein>
    <submittedName>
        <fullName evidence="2">Uncharacterized protein</fullName>
    </submittedName>
</protein>
<dbReference type="Proteomes" id="UP000095282">
    <property type="component" value="Unplaced"/>
</dbReference>